<dbReference type="PANTHER" id="PTHR43155">
    <property type="entry name" value="CYCLIC DI-GMP PHOSPHODIESTERASE PA4108-RELATED"/>
    <property type="match status" value="1"/>
</dbReference>
<dbReference type="InterPro" id="IPR035965">
    <property type="entry name" value="PAS-like_dom_sf"/>
</dbReference>
<dbReference type="PANTHER" id="PTHR43155:SF2">
    <property type="entry name" value="CYCLIC DI-GMP PHOSPHODIESTERASE PA4108"/>
    <property type="match status" value="1"/>
</dbReference>
<dbReference type="NCBIfam" id="TIGR00229">
    <property type="entry name" value="sensory_box"/>
    <property type="match status" value="1"/>
</dbReference>
<feature type="coiled-coil region" evidence="1">
    <location>
        <begin position="11"/>
        <end position="38"/>
    </location>
</feature>
<protein>
    <recommendedName>
        <fullName evidence="6">PAS domain S-box protein</fullName>
    </recommendedName>
</protein>
<feature type="domain" description="PAS" evidence="2">
    <location>
        <begin position="28"/>
        <end position="81"/>
    </location>
</feature>
<evidence type="ECO:0000256" key="1">
    <source>
        <dbReference type="SAM" id="Coils"/>
    </source>
</evidence>
<dbReference type="Pfam" id="PF13188">
    <property type="entry name" value="PAS_8"/>
    <property type="match status" value="1"/>
</dbReference>
<comment type="caution">
    <text evidence="4">The sequence shown here is derived from an EMBL/GenBank/DDBJ whole genome shotgun (WGS) entry which is preliminary data.</text>
</comment>
<evidence type="ECO:0000313" key="4">
    <source>
        <dbReference type="EMBL" id="PIY32551.1"/>
    </source>
</evidence>
<dbReference type="PROSITE" id="PS51832">
    <property type="entry name" value="HD_GYP"/>
    <property type="match status" value="1"/>
</dbReference>
<dbReference type="InterPro" id="IPR003607">
    <property type="entry name" value="HD/PDEase_dom"/>
</dbReference>
<dbReference type="SMART" id="SM00471">
    <property type="entry name" value="HDc"/>
    <property type="match status" value="1"/>
</dbReference>
<feature type="domain" description="HD-GYP" evidence="3">
    <location>
        <begin position="276"/>
        <end position="466"/>
    </location>
</feature>
<dbReference type="SMART" id="SM00091">
    <property type="entry name" value="PAS"/>
    <property type="match status" value="2"/>
</dbReference>
<dbReference type="SUPFAM" id="SSF55785">
    <property type="entry name" value="PYP-like sensor domain (PAS domain)"/>
    <property type="match status" value="2"/>
</dbReference>
<gene>
    <name evidence="4" type="ORF">COZ07_05270</name>
</gene>
<dbReference type="InterPro" id="IPR000014">
    <property type="entry name" value="PAS"/>
</dbReference>
<dbReference type="Pfam" id="PF08447">
    <property type="entry name" value="PAS_3"/>
    <property type="match status" value="1"/>
</dbReference>
<dbReference type="CDD" id="cd00077">
    <property type="entry name" value="HDc"/>
    <property type="match status" value="1"/>
</dbReference>
<accession>A0A2M7PQ53</accession>
<dbReference type="InterPro" id="IPR037522">
    <property type="entry name" value="HD_GYP_dom"/>
</dbReference>
<feature type="domain" description="PAS" evidence="2">
    <location>
        <begin position="154"/>
        <end position="227"/>
    </location>
</feature>
<organism evidence="4 5">
    <name type="scientific">Candidatus Infernicultor aquiphilus</name>
    <dbReference type="NCBI Taxonomy" id="1805029"/>
    <lineage>
        <taxon>Bacteria</taxon>
        <taxon>Pseudomonadati</taxon>
        <taxon>Atribacterota</taxon>
        <taxon>Candidatus Phoenicimicrobiia</taxon>
        <taxon>Candidatus Pheonicimicrobiales</taxon>
        <taxon>Candidatus Phoenicimicrobiaceae</taxon>
        <taxon>Candidatus Infernicultor</taxon>
    </lineage>
</organism>
<dbReference type="PROSITE" id="PS50112">
    <property type="entry name" value="PAS"/>
    <property type="match status" value="2"/>
</dbReference>
<dbReference type="Gene3D" id="1.10.3210.10">
    <property type="entry name" value="Hypothetical protein af1432"/>
    <property type="match status" value="1"/>
</dbReference>
<evidence type="ECO:0000313" key="5">
    <source>
        <dbReference type="Proteomes" id="UP000230646"/>
    </source>
</evidence>
<dbReference type="InterPro" id="IPR013655">
    <property type="entry name" value="PAS_fold_3"/>
</dbReference>
<reference evidence="4 5" key="1">
    <citation type="submission" date="2017-09" db="EMBL/GenBank/DDBJ databases">
        <title>Depth-based differentiation of microbial function through sediment-hosted aquifers and enrichment of novel symbionts in the deep terrestrial subsurface.</title>
        <authorList>
            <person name="Probst A.J."/>
            <person name="Ladd B."/>
            <person name="Jarett J.K."/>
            <person name="Geller-Mcgrath D.E."/>
            <person name="Sieber C.M."/>
            <person name="Emerson J.B."/>
            <person name="Anantharaman K."/>
            <person name="Thomas B.C."/>
            <person name="Malmstrom R."/>
            <person name="Stieglmeier M."/>
            <person name="Klingl A."/>
            <person name="Woyke T."/>
            <person name="Ryan C.M."/>
            <person name="Banfield J.F."/>
        </authorList>
    </citation>
    <scope>NUCLEOTIDE SEQUENCE [LARGE SCALE GENOMIC DNA]</scope>
    <source>
        <strain evidence="4">CG_4_10_14_3_um_filter_34_13</strain>
    </source>
</reference>
<evidence type="ECO:0000259" key="3">
    <source>
        <dbReference type="PROSITE" id="PS51832"/>
    </source>
</evidence>
<evidence type="ECO:0008006" key="6">
    <source>
        <dbReference type="Google" id="ProtNLM"/>
    </source>
</evidence>
<name>A0A2M7PQ53_9BACT</name>
<proteinExistence type="predicted"/>
<dbReference type="AlphaFoldDB" id="A0A2M7PQ53"/>
<dbReference type="Pfam" id="PF13487">
    <property type="entry name" value="HD_5"/>
    <property type="match status" value="1"/>
</dbReference>
<dbReference type="EMBL" id="PFKO01000203">
    <property type="protein sequence ID" value="PIY32551.1"/>
    <property type="molecule type" value="Genomic_DNA"/>
</dbReference>
<dbReference type="Gene3D" id="3.30.450.20">
    <property type="entry name" value="PAS domain"/>
    <property type="match status" value="2"/>
</dbReference>
<dbReference type="Proteomes" id="UP000230646">
    <property type="component" value="Unassembled WGS sequence"/>
</dbReference>
<sequence length="466" mass="53577">MDLKEANKGPREKEEKIYKQAEQAMLESEERYRELFNHMSSGVVIYEAKENGRDFIIKNINPAVEKIKKIKKEDILGKSVLKVFPGVKDFGLFKVFQEVWKTGKPQHYPLSLYQDQRITGWRENYIYRLPSGEIVAVYDDITECRLAEKELKESEEKYRTVFENTGTAMIIIEEDMTISVTNRQVEQLSGYSKEEIENKMKWTEFVIPEDLERMKEYHLLRRKEKESALTSYEFSLRDKLGGIKNIWLNIGMIPGTKKSVASLTDITDRKTYEGKLKKSIEDVIYTIGKITETRDPYTSGHQLKVSLLSTAIAQEMKLPPDQIEGIRIASLVHDIGKISIPSEILSKPSKLSEIEYSLIKNHSQIGYDILKSIEFSWPIAQIVLQHQERLNGSGYPQGLKGDDILLEAKIIAVADVIEAMSSHRPYRPALGINKALEEISINRGILYVPEVVDACIKLFKEKDFKF</sequence>
<dbReference type="SUPFAM" id="SSF109604">
    <property type="entry name" value="HD-domain/PDEase-like"/>
    <property type="match status" value="1"/>
</dbReference>
<keyword evidence="1" id="KW-0175">Coiled coil</keyword>
<evidence type="ECO:0000259" key="2">
    <source>
        <dbReference type="PROSITE" id="PS50112"/>
    </source>
</evidence>
<dbReference type="CDD" id="cd00130">
    <property type="entry name" value="PAS"/>
    <property type="match status" value="1"/>
</dbReference>